<dbReference type="PROSITE" id="PS50109">
    <property type="entry name" value="HIS_KIN"/>
    <property type="match status" value="1"/>
</dbReference>
<evidence type="ECO:0000256" key="5">
    <source>
        <dbReference type="ARBA" id="ARBA00022741"/>
    </source>
</evidence>
<dbReference type="InterPro" id="IPR011006">
    <property type="entry name" value="CheY-like_superfamily"/>
</dbReference>
<evidence type="ECO:0000256" key="9">
    <source>
        <dbReference type="ARBA" id="ARBA00064003"/>
    </source>
</evidence>
<dbReference type="AlphaFoldDB" id="A0A9Q2P3M4"/>
<dbReference type="InterPro" id="IPR036097">
    <property type="entry name" value="HisK_dim/P_sf"/>
</dbReference>
<keyword evidence="3 11" id="KW-0597">Phosphoprotein</keyword>
<dbReference type="PROSITE" id="PS50110">
    <property type="entry name" value="RESPONSE_REGULATORY"/>
    <property type="match status" value="1"/>
</dbReference>
<keyword evidence="5" id="KW-0547">Nucleotide-binding</keyword>
<feature type="domain" description="Response regulatory" evidence="14">
    <location>
        <begin position="477"/>
        <end position="594"/>
    </location>
</feature>
<comment type="caution">
    <text evidence="15">The sequence shown here is derived from an EMBL/GenBank/DDBJ whole genome shotgun (WGS) entry which is preliminary data.</text>
</comment>
<evidence type="ECO:0000256" key="7">
    <source>
        <dbReference type="ARBA" id="ARBA00022840"/>
    </source>
</evidence>
<keyword evidence="12" id="KW-0175">Coiled coil</keyword>
<dbReference type="GeneID" id="62639139"/>
<evidence type="ECO:0000256" key="10">
    <source>
        <dbReference type="ARBA" id="ARBA00068150"/>
    </source>
</evidence>
<dbReference type="SMART" id="SM00388">
    <property type="entry name" value="HisKA"/>
    <property type="match status" value="1"/>
</dbReference>
<dbReference type="SUPFAM" id="SSF55785">
    <property type="entry name" value="PYP-like sensor domain (PAS domain)"/>
    <property type="match status" value="1"/>
</dbReference>
<dbReference type="SMART" id="SM00387">
    <property type="entry name" value="HATPase_c"/>
    <property type="match status" value="1"/>
</dbReference>
<dbReference type="EMBL" id="JAFBXE010000006">
    <property type="protein sequence ID" value="MBM2412763.1"/>
    <property type="molecule type" value="Genomic_DNA"/>
</dbReference>
<feature type="modified residue" description="4-aspartylphosphate" evidence="11">
    <location>
        <position position="526"/>
    </location>
</feature>
<dbReference type="SUPFAM" id="SSF52172">
    <property type="entry name" value="CheY-like"/>
    <property type="match status" value="1"/>
</dbReference>
<feature type="domain" description="Histidine kinase" evidence="13">
    <location>
        <begin position="222"/>
        <end position="443"/>
    </location>
</feature>
<dbReference type="Gene3D" id="3.30.450.20">
    <property type="entry name" value="PAS domain"/>
    <property type="match status" value="1"/>
</dbReference>
<accession>A0A9Q2P3M4</accession>
<dbReference type="PANTHER" id="PTHR45339">
    <property type="entry name" value="HYBRID SIGNAL TRANSDUCTION HISTIDINE KINASE J"/>
    <property type="match status" value="1"/>
</dbReference>
<keyword evidence="4" id="KW-0808">Transferase</keyword>
<dbReference type="RefSeq" id="WP_085627436.1">
    <property type="nucleotide sequence ID" value="NZ_JAFBWU010000006.1"/>
</dbReference>
<dbReference type="Proteomes" id="UP000809440">
    <property type="component" value="Unassembled WGS sequence"/>
</dbReference>
<protein>
    <recommendedName>
        <fullName evidence="10">Sensory/regulatory protein RpfC</fullName>
        <ecNumber evidence="2">2.7.13.3</ecNumber>
    </recommendedName>
</protein>
<dbReference type="InterPro" id="IPR001789">
    <property type="entry name" value="Sig_transdc_resp-reg_receiver"/>
</dbReference>
<dbReference type="CDD" id="cd17546">
    <property type="entry name" value="REC_hyHK_CKI1_RcsC-like"/>
    <property type="match status" value="1"/>
</dbReference>
<keyword evidence="8" id="KW-0902">Two-component regulatory system</keyword>
<dbReference type="Pfam" id="PF02518">
    <property type="entry name" value="HATPase_c"/>
    <property type="match status" value="1"/>
</dbReference>
<evidence type="ECO:0000256" key="4">
    <source>
        <dbReference type="ARBA" id="ARBA00022679"/>
    </source>
</evidence>
<dbReference type="Gene3D" id="3.40.50.2300">
    <property type="match status" value="1"/>
</dbReference>
<dbReference type="InterPro" id="IPR005467">
    <property type="entry name" value="His_kinase_dom"/>
</dbReference>
<comment type="catalytic activity">
    <reaction evidence="1">
        <text>ATP + protein L-histidine = ADP + protein N-phospho-L-histidine.</text>
        <dbReference type="EC" id="2.7.13.3"/>
    </reaction>
</comment>
<dbReference type="InterPro" id="IPR035965">
    <property type="entry name" value="PAS-like_dom_sf"/>
</dbReference>
<dbReference type="SUPFAM" id="SSF55874">
    <property type="entry name" value="ATPase domain of HSP90 chaperone/DNA topoisomerase II/histidine kinase"/>
    <property type="match status" value="1"/>
</dbReference>
<dbReference type="PANTHER" id="PTHR45339:SF5">
    <property type="entry name" value="HISTIDINE KINASE"/>
    <property type="match status" value="1"/>
</dbReference>
<evidence type="ECO:0000313" key="16">
    <source>
        <dbReference type="EMBL" id="MBM2417431.1"/>
    </source>
</evidence>
<dbReference type="CDD" id="cd00082">
    <property type="entry name" value="HisKA"/>
    <property type="match status" value="1"/>
</dbReference>
<sequence>MSLANKLAEERRARLAAERLLELKQAELFAANRKLGSHAQQLNNEIVETRAEVAMVRGENQRVKTELGVANEKIQIAERRLWHSIETIQDGFAFFDPDNRMIVANRAYLAVFEDLEEVQPGITYPRILQLLTEEGIVNIGQEPPPDWRARMQDRWQQDDPEPMEIQLWNGEHIRIFDRRGPSGDVVSLALNITSSVRYEEQLHDARERAEAANRAKSAFLANMSHEIRTPMNGVVGMADLLTETDLNSEQRLFVDTIKHSGEALLVIINDVLDYSKIEADKLVLHPEPFDLEKTLNEVVMLLQPTARGKGLTLKTDYDRSVPTLFVGDPGRIRQIVTNLMGNAVKFTLQGEVFLRVVGTPEDGRRTTLQITVEDTGIGIAPEKVEHVFGEFNQVEDDRNRQFEGTGLGLAITKRLIEMMQGHVWVESKEGVGSCFGFRITLPVDSDQFAVVSHESYRHAEAQDSTLSEDTASNRTPKVLLAEDNRTNQLVFRKMVGQLDIDLRTASNGFEAFQAFQDERPDVIFMDISMPGMDGKEATARIRALEGDGPHVPIVAVTAHALDGDREMVIAAGLTDYLTKPLRKDALIEKLTLYCPQLQLAS</sequence>
<evidence type="ECO:0000313" key="17">
    <source>
        <dbReference type="Proteomes" id="UP000755667"/>
    </source>
</evidence>
<dbReference type="InterPro" id="IPR036890">
    <property type="entry name" value="HATPase_C_sf"/>
</dbReference>
<keyword evidence="18" id="KW-1185">Reference proteome</keyword>
<dbReference type="FunFam" id="1.10.287.130:FF:000002">
    <property type="entry name" value="Two-component osmosensing histidine kinase"/>
    <property type="match status" value="1"/>
</dbReference>
<evidence type="ECO:0000256" key="1">
    <source>
        <dbReference type="ARBA" id="ARBA00000085"/>
    </source>
</evidence>
<evidence type="ECO:0000259" key="13">
    <source>
        <dbReference type="PROSITE" id="PS50109"/>
    </source>
</evidence>
<evidence type="ECO:0000313" key="18">
    <source>
        <dbReference type="Proteomes" id="UP000809440"/>
    </source>
</evidence>
<dbReference type="InterPro" id="IPR003594">
    <property type="entry name" value="HATPase_dom"/>
</dbReference>
<dbReference type="Pfam" id="PF00072">
    <property type="entry name" value="Response_reg"/>
    <property type="match status" value="1"/>
</dbReference>
<evidence type="ECO:0000256" key="12">
    <source>
        <dbReference type="SAM" id="Coils"/>
    </source>
</evidence>
<evidence type="ECO:0000256" key="3">
    <source>
        <dbReference type="ARBA" id="ARBA00022553"/>
    </source>
</evidence>
<organism evidence="15 17">
    <name type="scientific">Marivita cryptomonadis</name>
    <dbReference type="NCBI Taxonomy" id="505252"/>
    <lineage>
        <taxon>Bacteria</taxon>
        <taxon>Pseudomonadati</taxon>
        <taxon>Pseudomonadota</taxon>
        <taxon>Alphaproteobacteria</taxon>
        <taxon>Rhodobacterales</taxon>
        <taxon>Roseobacteraceae</taxon>
        <taxon>Marivita</taxon>
    </lineage>
</organism>
<evidence type="ECO:0000256" key="6">
    <source>
        <dbReference type="ARBA" id="ARBA00022777"/>
    </source>
</evidence>
<evidence type="ECO:0000313" key="15">
    <source>
        <dbReference type="EMBL" id="MBM2412763.1"/>
    </source>
</evidence>
<reference evidence="15 18" key="1">
    <citation type="submission" date="2021-01" db="EMBL/GenBank/DDBJ databases">
        <title>Diatom-associated Roseobacters Show Island Model of Population Structure.</title>
        <authorList>
            <person name="Qu L."/>
            <person name="Feng X."/>
            <person name="Chen Y."/>
            <person name="Li L."/>
            <person name="Wang X."/>
            <person name="Hu Z."/>
            <person name="Wang H."/>
            <person name="Luo H."/>
        </authorList>
    </citation>
    <scope>NUCLEOTIDE SEQUENCE</scope>
    <source>
        <strain evidence="16 18">CC28-63</strain>
        <strain evidence="15">CC28-69</strain>
    </source>
</reference>
<keyword evidence="6" id="KW-0418">Kinase</keyword>
<gene>
    <name evidence="15" type="ORF">JQX41_10650</name>
    <name evidence="16" type="ORF">JQX48_10655</name>
</gene>
<keyword evidence="7" id="KW-0067">ATP-binding</keyword>
<comment type="subunit">
    <text evidence="9">At low DSF concentrations, interacts with RpfF.</text>
</comment>
<dbReference type="GO" id="GO:0005524">
    <property type="term" value="F:ATP binding"/>
    <property type="evidence" value="ECO:0007669"/>
    <property type="project" value="UniProtKB-KW"/>
</dbReference>
<name>A0A9Q2P3M4_9RHOB</name>
<dbReference type="InterPro" id="IPR003661">
    <property type="entry name" value="HisK_dim/P_dom"/>
</dbReference>
<dbReference type="EC" id="2.7.13.3" evidence="2"/>
<dbReference type="Pfam" id="PF00512">
    <property type="entry name" value="HisKA"/>
    <property type="match status" value="1"/>
</dbReference>
<dbReference type="GO" id="GO:0000155">
    <property type="term" value="F:phosphorelay sensor kinase activity"/>
    <property type="evidence" value="ECO:0007669"/>
    <property type="project" value="InterPro"/>
</dbReference>
<evidence type="ECO:0000256" key="2">
    <source>
        <dbReference type="ARBA" id="ARBA00012438"/>
    </source>
</evidence>
<proteinExistence type="predicted"/>
<dbReference type="Pfam" id="PF12860">
    <property type="entry name" value="PAS_7"/>
    <property type="match status" value="1"/>
</dbReference>
<evidence type="ECO:0000256" key="8">
    <source>
        <dbReference type="ARBA" id="ARBA00023012"/>
    </source>
</evidence>
<dbReference type="OrthoDB" id="9801651at2"/>
<evidence type="ECO:0000256" key="11">
    <source>
        <dbReference type="PROSITE-ProRule" id="PRU00169"/>
    </source>
</evidence>
<dbReference type="PRINTS" id="PR00344">
    <property type="entry name" value="BCTRLSENSOR"/>
</dbReference>
<dbReference type="FunFam" id="3.30.565.10:FF:000010">
    <property type="entry name" value="Sensor histidine kinase RcsC"/>
    <property type="match status" value="1"/>
</dbReference>
<dbReference type="Gene3D" id="3.30.565.10">
    <property type="entry name" value="Histidine kinase-like ATPase, C-terminal domain"/>
    <property type="match status" value="1"/>
</dbReference>
<evidence type="ECO:0000259" key="14">
    <source>
        <dbReference type="PROSITE" id="PS50110"/>
    </source>
</evidence>
<dbReference type="EMBL" id="JAFBXF010000006">
    <property type="protein sequence ID" value="MBM2417431.1"/>
    <property type="molecule type" value="Genomic_DNA"/>
</dbReference>
<dbReference type="Gene3D" id="1.10.287.130">
    <property type="match status" value="1"/>
</dbReference>
<dbReference type="SUPFAM" id="SSF47384">
    <property type="entry name" value="Homodimeric domain of signal transducing histidine kinase"/>
    <property type="match status" value="1"/>
</dbReference>
<dbReference type="Proteomes" id="UP000755667">
    <property type="component" value="Unassembled WGS sequence"/>
</dbReference>
<dbReference type="SMART" id="SM00448">
    <property type="entry name" value="REC"/>
    <property type="match status" value="1"/>
</dbReference>
<dbReference type="CDD" id="cd16922">
    <property type="entry name" value="HATPase_EvgS-ArcB-TorS-like"/>
    <property type="match status" value="1"/>
</dbReference>
<dbReference type="InterPro" id="IPR004358">
    <property type="entry name" value="Sig_transdc_His_kin-like_C"/>
</dbReference>
<feature type="coiled-coil region" evidence="12">
    <location>
        <begin position="7"/>
        <end position="80"/>
    </location>
</feature>